<evidence type="ECO:0000256" key="3">
    <source>
        <dbReference type="ARBA" id="ARBA00022553"/>
    </source>
</evidence>
<reference evidence="7" key="1">
    <citation type="submission" date="2017-08" db="EMBL/GenBank/DDBJ databases">
        <title>A dynamic microbial community with high functional redundancy inhabits the cold, oxic subseafloor aquifer.</title>
        <authorList>
            <person name="Tully B.J."/>
            <person name="Wheat C.G."/>
            <person name="Glazer B.T."/>
            <person name="Huber J.A."/>
        </authorList>
    </citation>
    <scope>NUCLEOTIDE SEQUENCE [LARGE SCALE GENOMIC DNA]</scope>
</reference>
<dbReference type="EMBL" id="NVQR01000104">
    <property type="protein sequence ID" value="PCH59921.1"/>
    <property type="molecule type" value="Genomic_DNA"/>
</dbReference>
<dbReference type="EC" id="2.7.13.3" evidence="2"/>
<feature type="domain" description="Histidine kinase" evidence="5">
    <location>
        <begin position="323"/>
        <end position="536"/>
    </location>
</feature>
<dbReference type="GO" id="GO:0000155">
    <property type="term" value="F:phosphorelay sensor kinase activity"/>
    <property type="evidence" value="ECO:0007669"/>
    <property type="project" value="InterPro"/>
</dbReference>
<keyword evidence="4" id="KW-1133">Transmembrane helix</keyword>
<keyword evidence="4" id="KW-0472">Membrane</keyword>
<keyword evidence="4" id="KW-0812">Transmembrane</keyword>
<gene>
    <name evidence="6" type="ORF">COC19_06525</name>
</gene>
<proteinExistence type="predicted"/>
<organism evidence="6 7">
    <name type="scientific">SAR86 cluster bacterium</name>
    <dbReference type="NCBI Taxonomy" id="2030880"/>
    <lineage>
        <taxon>Bacteria</taxon>
        <taxon>Pseudomonadati</taxon>
        <taxon>Pseudomonadota</taxon>
        <taxon>Gammaproteobacteria</taxon>
        <taxon>SAR86 cluster</taxon>
    </lineage>
</organism>
<dbReference type="PROSITE" id="PS50109">
    <property type="entry name" value="HIS_KIN"/>
    <property type="match status" value="1"/>
</dbReference>
<dbReference type="InterPro" id="IPR003661">
    <property type="entry name" value="HisK_dim/P_dom"/>
</dbReference>
<evidence type="ECO:0000256" key="2">
    <source>
        <dbReference type="ARBA" id="ARBA00012438"/>
    </source>
</evidence>
<dbReference type="CDD" id="cd00082">
    <property type="entry name" value="HisKA"/>
    <property type="match status" value="1"/>
</dbReference>
<dbReference type="Proteomes" id="UP000218172">
    <property type="component" value="Unassembled WGS sequence"/>
</dbReference>
<dbReference type="Gene3D" id="3.30.565.10">
    <property type="entry name" value="Histidine kinase-like ATPase, C-terminal domain"/>
    <property type="match status" value="1"/>
</dbReference>
<feature type="transmembrane region" description="Helical" evidence="4">
    <location>
        <begin position="79"/>
        <end position="97"/>
    </location>
</feature>
<dbReference type="InterPro" id="IPR036890">
    <property type="entry name" value="HATPase_C_sf"/>
</dbReference>
<dbReference type="SMART" id="SM00387">
    <property type="entry name" value="HATPase_c"/>
    <property type="match status" value="1"/>
</dbReference>
<evidence type="ECO:0000313" key="6">
    <source>
        <dbReference type="EMBL" id="PCH59921.1"/>
    </source>
</evidence>
<feature type="transmembrane region" description="Helical" evidence="4">
    <location>
        <begin position="103"/>
        <end position="122"/>
    </location>
</feature>
<dbReference type="InterPro" id="IPR036097">
    <property type="entry name" value="HisK_dim/P_sf"/>
</dbReference>
<dbReference type="Pfam" id="PF00512">
    <property type="entry name" value="HisKA"/>
    <property type="match status" value="1"/>
</dbReference>
<evidence type="ECO:0000256" key="1">
    <source>
        <dbReference type="ARBA" id="ARBA00000085"/>
    </source>
</evidence>
<evidence type="ECO:0000259" key="5">
    <source>
        <dbReference type="PROSITE" id="PS50109"/>
    </source>
</evidence>
<dbReference type="InterPro" id="IPR003594">
    <property type="entry name" value="HATPase_dom"/>
</dbReference>
<comment type="caution">
    <text evidence="6">The sequence shown here is derived from an EMBL/GenBank/DDBJ whole genome shotgun (WGS) entry which is preliminary data.</text>
</comment>
<dbReference type="AlphaFoldDB" id="A0A2A4MIS9"/>
<accession>A0A2A4MIS9</accession>
<dbReference type="Gene3D" id="1.10.287.130">
    <property type="match status" value="1"/>
</dbReference>
<dbReference type="SUPFAM" id="SSF55874">
    <property type="entry name" value="ATPase domain of HSP90 chaperone/DNA topoisomerase II/histidine kinase"/>
    <property type="match status" value="1"/>
</dbReference>
<evidence type="ECO:0000313" key="7">
    <source>
        <dbReference type="Proteomes" id="UP000218172"/>
    </source>
</evidence>
<dbReference type="PANTHER" id="PTHR43065">
    <property type="entry name" value="SENSOR HISTIDINE KINASE"/>
    <property type="match status" value="1"/>
</dbReference>
<dbReference type="SMART" id="SM00388">
    <property type="entry name" value="HisKA"/>
    <property type="match status" value="1"/>
</dbReference>
<dbReference type="InterPro" id="IPR005467">
    <property type="entry name" value="His_kinase_dom"/>
</dbReference>
<sequence length="540" mass="59968">MPQPNPYFPSQIRNVAFVYNIYRFLLSSILLIGFLGSPDATLLGKLNPALFLQTVTAYVAYGLVMIICFYLARVYVGKTSVILGSFIIDLLVISLIIYSSGGIVSGLGLLLIVVVAAGSIQLRGRMSTFLAAIATLSIIYGEVYINLQIEEVGNQFLPAGILGILLFATSLYIQTMTDRYYLSAQLADQQASNIIDLEKLNNEIIQRMRTGIVLVNQQLQIVMLNKSASTMFASELDRTEEKQEGAGKLPPLIFDQLIAWQKKPLQQPSPIALAISNRQVQVNFAYLNKQIDSNILIFLQDNRQLIQRVKQVKLASLGKLTASIAHEIRNPLGAISHASQLLKESDYLAKEDQRMTEIIVDQCKRVNLIIEETLDISRHKSTSPTKIMLKAWLSEFIDNYKASHSDCEEISLTVEPQDSYVSMTPGHLEQVLTNLVENGLRYSAKNTGKATLSLIGGVETKNEEYLPYLHIIDEGTPLDEEAAMHLFEPFHTTESEGTGLGLYISKELCEASGSQLAYRVTEAGKSCFSIYFSYPIIDVS</sequence>
<evidence type="ECO:0000256" key="4">
    <source>
        <dbReference type="SAM" id="Phobius"/>
    </source>
</evidence>
<dbReference type="Pfam" id="PF25323">
    <property type="entry name" value="6TM_PilS"/>
    <property type="match status" value="1"/>
</dbReference>
<dbReference type="SUPFAM" id="SSF47384">
    <property type="entry name" value="Homodimeric domain of signal transducing histidine kinase"/>
    <property type="match status" value="1"/>
</dbReference>
<dbReference type="Pfam" id="PF02518">
    <property type="entry name" value="HATPase_c"/>
    <property type="match status" value="1"/>
</dbReference>
<comment type="catalytic activity">
    <reaction evidence="1">
        <text>ATP + protein L-histidine = ADP + protein N-phospho-L-histidine.</text>
        <dbReference type="EC" id="2.7.13.3"/>
    </reaction>
</comment>
<dbReference type="PRINTS" id="PR00344">
    <property type="entry name" value="BCTRLSENSOR"/>
</dbReference>
<feature type="transmembrane region" description="Helical" evidence="4">
    <location>
        <begin position="21"/>
        <end position="38"/>
    </location>
</feature>
<protein>
    <recommendedName>
        <fullName evidence="2">histidine kinase</fullName>
        <ecNumber evidence="2">2.7.13.3</ecNumber>
    </recommendedName>
</protein>
<feature type="transmembrane region" description="Helical" evidence="4">
    <location>
        <begin position="50"/>
        <end position="72"/>
    </location>
</feature>
<dbReference type="InterPro" id="IPR004358">
    <property type="entry name" value="Sig_transdc_His_kin-like_C"/>
</dbReference>
<feature type="transmembrane region" description="Helical" evidence="4">
    <location>
        <begin position="155"/>
        <end position="173"/>
    </location>
</feature>
<dbReference type="PANTHER" id="PTHR43065:SF52">
    <property type="entry name" value="SENSOR PROTEIN KINASE PILS"/>
    <property type="match status" value="1"/>
</dbReference>
<keyword evidence="3" id="KW-0597">Phosphoprotein</keyword>
<name>A0A2A4MIS9_9GAMM</name>
<feature type="transmembrane region" description="Helical" evidence="4">
    <location>
        <begin position="129"/>
        <end position="149"/>
    </location>
</feature>